<dbReference type="InterPro" id="IPR057985">
    <property type="entry name" value="TPR_PSMD3_N"/>
</dbReference>
<dbReference type="InterPro" id="IPR038765">
    <property type="entry name" value="Papain-like_cys_pep_sf"/>
</dbReference>
<dbReference type="AlphaFoldDB" id="A0A6A3AX21"/>
<keyword evidence="2" id="KW-0647">Proteasome</keyword>
<comment type="caution">
    <text evidence="2">The sequence shown here is derived from an EMBL/GenBank/DDBJ whole genome shotgun (WGS) entry which is preliminary data.</text>
</comment>
<feature type="domain" description="26S proteasome non-ATPase regulatory subunit 3 N-terminal TPR repeats" evidence="1">
    <location>
        <begin position="30"/>
        <end position="151"/>
    </location>
</feature>
<protein>
    <submittedName>
        <fullName evidence="2">26S proteasome non-ATPase regulatory subunit 3</fullName>
    </submittedName>
</protein>
<dbReference type="GO" id="GO:0006511">
    <property type="term" value="P:ubiquitin-dependent protein catabolic process"/>
    <property type="evidence" value="ECO:0007669"/>
    <property type="project" value="TreeGrafter"/>
</dbReference>
<dbReference type="PANTHER" id="PTHR10758:SF2">
    <property type="entry name" value="26S PROTEASOME NON-ATPASE REGULATORY SUBUNIT 3"/>
    <property type="match status" value="1"/>
</dbReference>
<dbReference type="Gene3D" id="3.40.395.10">
    <property type="entry name" value="Adenoviral Proteinase, Chain A"/>
    <property type="match status" value="1"/>
</dbReference>
<gene>
    <name evidence="2" type="ORF">F3Y22_tig00110384pilonHSYRG00450</name>
</gene>
<reference evidence="2" key="1">
    <citation type="submission" date="2019-09" db="EMBL/GenBank/DDBJ databases">
        <title>Draft genome information of white flower Hibiscus syriacus.</title>
        <authorList>
            <person name="Kim Y.-M."/>
        </authorList>
    </citation>
    <scope>NUCLEOTIDE SEQUENCE [LARGE SCALE GENOMIC DNA]</scope>
    <source>
        <strain evidence="2">YM2019G1</strain>
    </source>
</reference>
<sequence length="242" mass="27881">MTQDVEMKEQPAPSISVISSSPSTLHHLKEIASLIETKHMTEDEHEMEVDTAALATQPLAKHSLPELEIYCYLLVLIFLIDQQKYDKAKACSSASIAWMKNLKRRTLDVLATRFYFYYSLCYELTGTLAKIRSNLLALHWITTLRHDEQSQCPRQSGGTESGYYVCKFMKEIIENGLEVLVNKNVGDGKEEYIDDDIDDIRKEWAKEITLQLPQEYTPILENTLSQREDYKFANLQENPHKA</sequence>
<name>A0A6A3AX21_HIBSY</name>
<dbReference type="Pfam" id="PF25573">
    <property type="entry name" value="TPR_PSMD3_N"/>
    <property type="match status" value="1"/>
</dbReference>
<dbReference type="Proteomes" id="UP000436088">
    <property type="component" value="Unassembled WGS sequence"/>
</dbReference>
<dbReference type="SUPFAM" id="SSF54001">
    <property type="entry name" value="Cysteine proteinases"/>
    <property type="match status" value="1"/>
</dbReference>
<evidence type="ECO:0000313" key="3">
    <source>
        <dbReference type="Proteomes" id="UP000436088"/>
    </source>
</evidence>
<organism evidence="2 3">
    <name type="scientific">Hibiscus syriacus</name>
    <name type="common">Rose of Sharon</name>
    <dbReference type="NCBI Taxonomy" id="106335"/>
    <lineage>
        <taxon>Eukaryota</taxon>
        <taxon>Viridiplantae</taxon>
        <taxon>Streptophyta</taxon>
        <taxon>Embryophyta</taxon>
        <taxon>Tracheophyta</taxon>
        <taxon>Spermatophyta</taxon>
        <taxon>Magnoliopsida</taxon>
        <taxon>eudicotyledons</taxon>
        <taxon>Gunneridae</taxon>
        <taxon>Pentapetalae</taxon>
        <taxon>rosids</taxon>
        <taxon>malvids</taxon>
        <taxon>Malvales</taxon>
        <taxon>Malvaceae</taxon>
        <taxon>Malvoideae</taxon>
        <taxon>Hibiscus</taxon>
    </lineage>
</organism>
<dbReference type="GO" id="GO:0008541">
    <property type="term" value="C:proteasome regulatory particle, lid subcomplex"/>
    <property type="evidence" value="ECO:0007669"/>
    <property type="project" value="TreeGrafter"/>
</dbReference>
<dbReference type="InterPro" id="IPR050756">
    <property type="entry name" value="CSN3"/>
</dbReference>
<accession>A0A6A3AX21</accession>
<evidence type="ECO:0000259" key="1">
    <source>
        <dbReference type="Pfam" id="PF25573"/>
    </source>
</evidence>
<dbReference type="PANTHER" id="PTHR10758">
    <property type="entry name" value="26S PROTEASOME NON-ATPASE REGULATORY SUBUNIT 3/COP9 SIGNALOSOME COMPLEX SUBUNIT 3"/>
    <property type="match status" value="1"/>
</dbReference>
<keyword evidence="3" id="KW-1185">Reference proteome</keyword>
<dbReference type="EMBL" id="VEPZ02000964">
    <property type="protein sequence ID" value="KAE8707319.1"/>
    <property type="molecule type" value="Genomic_DNA"/>
</dbReference>
<proteinExistence type="predicted"/>
<evidence type="ECO:0000313" key="2">
    <source>
        <dbReference type="EMBL" id="KAE8707319.1"/>
    </source>
</evidence>